<organism evidence="2 3">
    <name type="scientific">Botrytis elliptica</name>
    <dbReference type="NCBI Taxonomy" id="278938"/>
    <lineage>
        <taxon>Eukaryota</taxon>
        <taxon>Fungi</taxon>
        <taxon>Dikarya</taxon>
        <taxon>Ascomycota</taxon>
        <taxon>Pezizomycotina</taxon>
        <taxon>Leotiomycetes</taxon>
        <taxon>Helotiales</taxon>
        <taxon>Sclerotiniaceae</taxon>
        <taxon>Botrytis</taxon>
    </lineage>
</organism>
<accession>A0A4Z1JDT2</accession>
<protein>
    <submittedName>
        <fullName evidence="2">Uncharacterized protein</fullName>
    </submittedName>
</protein>
<name>A0A4Z1JDT2_9HELO</name>
<dbReference type="Proteomes" id="UP000297229">
    <property type="component" value="Unassembled WGS sequence"/>
</dbReference>
<dbReference type="AlphaFoldDB" id="A0A4Z1JDT2"/>
<keyword evidence="3" id="KW-1185">Reference proteome</keyword>
<comment type="caution">
    <text evidence="2">The sequence shown here is derived from an EMBL/GenBank/DDBJ whole genome shotgun (WGS) entry which is preliminary data.</text>
</comment>
<evidence type="ECO:0000313" key="2">
    <source>
        <dbReference type="EMBL" id="TGO71901.1"/>
    </source>
</evidence>
<dbReference type="EMBL" id="PQXM01000513">
    <property type="protein sequence ID" value="TGO71901.1"/>
    <property type="molecule type" value="Genomic_DNA"/>
</dbReference>
<reference evidence="2 3" key="1">
    <citation type="submission" date="2017-12" db="EMBL/GenBank/DDBJ databases">
        <title>Comparative genomics of Botrytis spp.</title>
        <authorList>
            <person name="Valero-Jimenez C.A."/>
            <person name="Tapia P."/>
            <person name="Veloso J."/>
            <person name="Silva-Moreno E."/>
            <person name="Staats M."/>
            <person name="Valdes J.H."/>
            <person name="Van Kan J.A.L."/>
        </authorList>
    </citation>
    <scope>NUCLEOTIDE SEQUENCE [LARGE SCALE GENOMIC DNA]</scope>
    <source>
        <strain evidence="2 3">Be9601</strain>
    </source>
</reference>
<evidence type="ECO:0000313" key="3">
    <source>
        <dbReference type="Proteomes" id="UP000297229"/>
    </source>
</evidence>
<feature type="transmembrane region" description="Helical" evidence="1">
    <location>
        <begin position="95"/>
        <end position="116"/>
    </location>
</feature>
<sequence>MKFFTAPQYHNASRDKFTALAYYKKKLAGAHYTVEALDVNSSTASSVVASISSPTMPDNEFATNDELITAVTGRASTTESAQGYDRRQLTRGERFGAVICEPVAFNWLIGMILVFFCR</sequence>
<evidence type="ECO:0000256" key="1">
    <source>
        <dbReference type="SAM" id="Phobius"/>
    </source>
</evidence>
<keyword evidence="1" id="KW-0472">Membrane</keyword>
<gene>
    <name evidence="2" type="ORF">BELL_0515g00020</name>
</gene>
<proteinExistence type="predicted"/>
<keyword evidence="1" id="KW-1133">Transmembrane helix</keyword>
<keyword evidence="1" id="KW-0812">Transmembrane</keyword>